<accession>A0A0F9JMV4</accession>
<name>A0A0F9JMV4_9ZZZZ</name>
<protein>
    <submittedName>
        <fullName evidence="1">Uncharacterized protein</fullName>
    </submittedName>
</protein>
<dbReference type="EMBL" id="LAZR01009720">
    <property type="protein sequence ID" value="KKM70968.1"/>
    <property type="molecule type" value="Genomic_DNA"/>
</dbReference>
<comment type="caution">
    <text evidence="1">The sequence shown here is derived from an EMBL/GenBank/DDBJ whole genome shotgun (WGS) entry which is preliminary data.</text>
</comment>
<dbReference type="AlphaFoldDB" id="A0A0F9JMV4"/>
<sequence length="75" mass="8289">MKDLVDCVVALKSAQLEMKQARKNARKHSVECGEALLKIKKILSPGDFEYFLETGFNGTTKQASHYMAIANGRAS</sequence>
<proteinExistence type="predicted"/>
<organism evidence="1">
    <name type="scientific">marine sediment metagenome</name>
    <dbReference type="NCBI Taxonomy" id="412755"/>
    <lineage>
        <taxon>unclassified sequences</taxon>
        <taxon>metagenomes</taxon>
        <taxon>ecological metagenomes</taxon>
    </lineage>
</organism>
<evidence type="ECO:0000313" key="1">
    <source>
        <dbReference type="EMBL" id="KKM70968.1"/>
    </source>
</evidence>
<gene>
    <name evidence="1" type="ORF">LCGC14_1435340</name>
</gene>
<reference evidence="1" key="1">
    <citation type="journal article" date="2015" name="Nature">
        <title>Complex archaea that bridge the gap between prokaryotes and eukaryotes.</title>
        <authorList>
            <person name="Spang A."/>
            <person name="Saw J.H."/>
            <person name="Jorgensen S.L."/>
            <person name="Zaremba-Niedzwiedzka K."/>
            <person name="Martijn J."/>
            <person name="Lind A.E."/>
            <person name="van Eijk R."/>
            <person name="Schleper C."/>
            <person name="Guy L."/>
            <person name="Ettema T.J."/>
        </authorList>
    </citation>
    <scope>NUCLEOTIDE SEQUENCE</scope>
</reference>